<name>A0ABX6SGP3_9PSED</name>
<protein>
    <recommendedName>
        <fullName evidence="3">Lipoprotein</fullName>
    </recommendedName>
</protein>
<dbReference type="Gene3D" id="2.40.360.20">
    <property type="match status" value="1"/>
</dbReference>
<dbReference type="Proteomes" id="UP000515254">
    <property type="component" value="Chromosome"/>
</dbReference>
<sequence length="248" mass="26546">MQDMRFTKRITPLLAMAMAMLVGCGESADKQVAKADAVSEEAVAAPAEASPAVAASNGGSAACLDVPALRTVGNTWTITTDGQRDVNTVAELADYRGQSAYRTHTENSVGTVADAYGNVVDGVVHWYGSVMTQPAINESYNQPSFSVPADLPQDQTHSVSFDSITVQPGAEPFAMKLTNTVTYRGRERIETEFGAFDTCKMEFSTEGAMVPKTTWQQWIIASGKFAGLPLRMSNVQGTTQASSIEVSW</sequence>
<dbReference type="RefSeq" id="WP_179546058.1">
    <property type="nucleotide sequence ID" value="NZ_CP060009.1"/>
</dbReference>
<evidence type="ECO:0000313" key="2">
    <source>
        <dbReference type="Proteomes" id="UP000515254"/>
    </source>
</evidence>
<dbReference type="EMBL" id="CP060009">
    <property type="protein sequence ID" value="QNH00984.1"/>
    <property type="molecule type" value="Genomic_DNA"/>
</dbReference>
<keyword evidence="2" id="KW-1185">Reference proteome</keyword>
<dbReference type="PROSITE" id="PS51257">
    <property type="entry name" value="PROKAR_LIPOPROTEIN"/>
    <property type="match status" value="1"/>
</dbReference>
<organism evidence="1 2">
    <name type="scientific">Pseudomonas sediminis</name>
    <dbReference type="NCBI Taxonomy" id="1691904"/>
    <lineage>
        <taxon>Bacteria</taxon>
        <taxon>Pseudomonadati</taxon>
        <taxon>Pseudomonadota</taxon>
        <taxon>Gammaproteobacteria</taxon>
        <taxon>Pseudomonadales</taxon>
        <taxon>Pseudomonadaceae</taxon>
        <taxon>Pseudomonas</taxon>
    </lineage>
</organism>
<gene>
    <name evidence="1" type="ORF">HNQ25_22250</name>
</gene>
<accession>A0ABX6SGP3</accession>
<evidence type="ECO:0008006" key="3">
    <source>
        <dbReference type="Google" id="ProtNLM"/>
    </source>
</evidence>
<reference evidence="1 2" key="1">
    <citation type="journal article" date="2020" name="Microbiol. Resour. Announc.">
        <title>Complete genome sequences of four natural Pseudomonas isolates that catabolize a wide range of aromatic compounds relevant to lignin valorization.</title>
        <authorList>
            <person name="Hatmaker E.A."/>
            <person name="Presley G."/>
            <person name="Cannon O."/>
            <person name="Guss A.M."/>
            <person name="Elkins J.G."/>
        </authorList>
    </citation>
    <scope>NUCLEOTIDE SEQUENCE [LARGE SCALE GENOMIC DNA]</scope>
    <source>
        <strain evidence="1 2">B10D7D</strain>
    </source>
</reference>
<evidence type="ECO:0000313" key="1">
    <source>
        <dbReference type="EMBL" id="QNH00984.1"/>
    </source>
</evidence>
<proteinExistence type="predicted"/>